<keyword evidence="4" id="KW-1185">Reference proteome</keyword>
<dbReference type="GO" id="GO:0006352">
    <property type="term" value="P:DNA-templated transcription initiation"/>
    <property type="evidence" value="ECO:0007669"/>
    <property type="project" value="InterPro"/>
</dbReference>
<dbReference type="SUPFAM" id="SSF53335">
    <property type="entry name" value="S-adenosyl-L-methionine-dependent methyltransferases"/>
    <property type="match status" value="1"/>
</dbReference>
<dbReference type="Gene3D" id="1.10.1740.10">
    <property type="match status" value="1"/>
</dbReference>
<feature type="domain" description="RNA polymerase sigma-70 region 2" evidence="1">
    <location>
        <begin position="11"/>
        <end position="77"/>
    </location>
</feature>
<dbReference type="InterPro" id="IPR007627">
    <property type="entry name" value="RNA_pol_sigma70_r2"/>
</dbReference>
<dbReference type="SUPFAM" id="SSF88659">
    <property type="entry name" value="Sigma3 and sigma4 domains of RNA polymerase sigma factors"/>
    <property type="match status" value="1"/>
</dbReference>
<comment type="caution">
    <text evidence="3">The sequence shown here is derived from an EMBL/GenBank/DDBJ whole genome shotgun (WGS) entry which is preliminary data.</text>
</comment>
<dbReference type="InterPro" id="IPR013325">
    <property type="entry name" value="RNA_pol_sigma_r2"/>
</dbReference>
<dbReference type="InterPro" id="IPR036388">
    <property type="entry name" value="WH-like_DNA-bd_sf"/>
</dbReference>
<dbReference type="PANTHER" id="PTHR42912">
    <property type="entry name" value="METHYLTRANSFERASE"/>
    <property type="match status" value="1"/>
</dbReference>
<evidence type="ECO:0008006" key="5">
    <source>
        <dbReference type="Google" id="ProtNLM"/>
    </source>
</evidence>
<evidence type="ECO:0000259" key="1">
    <source>
        <dbReference type="Pfam" id="PF04542"/>
    </source>
</evidence>
<evidence type="ECO:0000313" key="3">
    <source>
        <dbReference type="EMBL" id="GHO45944.1"/>
    </source>
</evidence>
<sequence>MEPLTNTVEELYRQHHREIVRFFTDHLADREAAWDLCHDVFLRLLLAYASKTRISHPRAWLMRVAKNLLIDTYRHQQIARAIELSPQAQEDALLMGDATTFKVLLERKDMLQMIVNAFHALPEKYRRLLFWREIERLPLQELVVRTGTTEAVLSTELWRARKLLQKEYQRLRFKDLLPADEEIFEHLDALLHFQAIDAPENDLKHLESHVRGYFERIAPTWDTYVASAYEADLQERFGKLLPWHQGMTVLDAGTGTGYLAGIIAPLVGNVIGVDCSPAMLKQAGEKMAQAGFEHVTLREGMGEQLPLATDSVDVATCHMLLHHVVSPRLVLRELCRVVRPGGYIVIIDAHTHSYRWTPEAFGDLHYGTNLRKLRQHLRTLHIPLLETEDAGISYSGLSIGNDATFSNFLLVGQVGEQSKRALTSEQIKYWKDIEYGRL</sequence>
<name>A0A8J3HY88_9CHLR</name>
<dbReference type="InterPro" id="IPR050508">
    <property type="entry name" value="Methyltransf_Superfamily"/>
</dbReference>
<dbReference type="Pfam" id="PF04542">
    <property type="entry name" value="Sigma70_r2"/>
    <property type="match status" value="1"/>
</dbReference>
<dbReference type="Gene3D" id="3.40.50.150">
    <property type="entry name" value="Vaccinia Virus protein VP39"/>
    <property type="match status" value="1"/>
</dbReference>
<dbReference type="Proteomes" id="UP000612362">
    <property type="component" value="Unassembled WGS sequence"/>
</dbReference>
<dbReference type="SUPFAM" id="SSF88946">
    <property type="entry name" value="Sigma2 domain of RNA polymerase sigma factors"/>
    <property type="match status" value="1"/>
</dbReference>
<gene>
    <name evidence="3" type="ORF">KSX_41070</name>
</gene>
<proteinExistence type="predicted"/>
<organism evidence="3 4">
    <name type="scientific">Ktedonospora formicarum</name>
    <dbReference type="NCBI Taxonomy" id="2778364"/>
    <lineage>
        <taxon>Bacteria</taxon>
        <taxon>Bacillati</taxon>
        <taxon>Chloroflexota</taxon>
        <taxon>Ktedonobacteria</taxon>
        <taxon>Ktedonobacterales</taxon>
        <taxon>Ktedonobacteraceae</taxon>
        <taxon>Ktedonospora</taxon>
    </lineage>
</organism>
<dbReference type="NCBIfam" id="TIGR02937">
    <property type="entry name" value="sigma70-ECF"/>
    <property type="match status" value="1"/>
</dbReference>
<dbReference type="InterPro" id="IPR013324">
    <property type="entry name" value="RNA_pol_sigma_r3/r4-like"/>
</dbReference>
<dbReference type="GO" id="GO:0003700">
    <property type="term" value="F:DNA-binding transcription factor activity"/>
    <property type="evidence" value="ECO:0007669"/>
    <property type="project" value="InterPro"/>
</dbReference>
<reference evidence="3" key="1">
    <citation type="submission" date="2020-10" db="EMBL/GenBank/DDBJ databases">
        <title>Taxonomic study of unclassified bacteria belonging to the class Ktedonobacteria.</title>
        <authorList>
            <person name="Yabe S."/>
            <person name="Wang C.M."/>
            <person name="Zheng Y."/>
            <person name="Sakai Y."/>
            <person name="Cavaletti L."/>
            <person name="Monciardini P."/>
            <person name="Donadio S."/>
        </authorList>
    </citation>
    <scope>NUCLEOTIDE SEQUENCE</scope>
    <source>
        <strain evidence="3">SOSP1-1</strain>
    </source>
</reference>
<dbReference type="EMBL" id="BNJF01000002">
    <property type="protein sequence ID" value="GHO45944.1"/>
    <property type="molecule type" value="Genomic_DNA"/>
</dbReference>
<evidence type="ECO:0000259" key="2">
    <source>
        <dbReference type="Pfam" id="PF13847"/>
    </source>
</evidence>
<dbReference type="CDD" id="cd02440">
    <property type="entry name" value="AdoMet_MTases"/>
    <property type="match status" value="1"/>
</dbReference>
<dbReference type="Gene3D" id="1.10.10.10">
    <property type="entry name" value="Winged helix-like DNA-binding domain superfamily/Winged helix DNA-binding domain"/>
    <property type="match status" value="1"/>
</dbReference>
<feature type="domain" description="Methyltransferase" evidence="2">
    <location>
        <begin position="244"/>
        <end position="351"/>
    </location>
</feature>
<dbReference type="InterPro" id="IPR029063">
    <property type="entry name" value="SAM-dependent_MTases_sf"/>
</dbReference>
<accession>A0A8J3HY88</accession>
<dbReference type="InterPro" id="IPR014284">
    <property type="entry name" value="RNA_pol_sigma-70_dom"/>
</dbReference>
<dbReference type="AlphaFoldDB" id="A0A8J3HY88"/>
<dbReference type="InterPro" id="IPR025714">
    <property type="entry name" value="Methyltranfer_dom"/>
</dbReference>
<evidence type="ECO:0000313" key="4">
    <source>
        <dbReference type="Proteomes" id="UP000612362"/>
    </source>
</evidence>
<protein>
    <recommendedName>
        <fullName evidence="5">Sigma-70 family RNA polymerase sigma factor</fullName>
    </recommendedName>
</protein>
<dbReference type="RefSeq" id="WP_220195358.1">
    <property type="nucleotide sequence ID" value="NZ_BNJF01000002.1"/>
</dbReference>
<dbReference type="Pfam" id="PF13847">
    <property type="entry name" value="Methyltransf_31"/>
    <property type="match status" value="1"/>
</dbReference>
<dbReference type="GO" id="GO:0008168">
    <property type="term" value="F:methyltransferase activity"/>
    <property type="evidence" value="ECO:0007669"/>
    <property type="project" value="TreeGrafter"/>
</dbReference>